<dbReference type="Pfam" id="PF07697">
    <property type="entry name" value="7TMR-HDED"/>
    <property type="match status" value="1"/>
</dbReference>
<reference evidence="3 4" key="1">
    <citation type="submission" date="2018-03" db="EMBL/GenBank/DDBJ databases">
        <title>The ancient ancestry and fast evolution of plastids.</title>
        <authorList>
            <person name="Moore K.R."/>
            <person name="Magnabosco C."/>
            <person name="Momper L."/>
            <person name="Gold D.A."/>
            <person name="Bosak T."/>
            <person name="Fournier G.P."/>
        </authorList>
    </citation>
    <scope>NUCLEOTIDE SEQUENCE [LARGE SCALE GENOMIC DNA]</scope>
    <source>
        <strain evidence="3 4">CCALA 016</strain>
    </source>
</reference>
<protein>
    <recommendedName>
        <fullName evidence="2">HD domain-containing protein</fullName>
    </recommendedName>
</protein>
<feature type="transmembrane region" description="Helical" evidence="1">
    <location>
        <begin position="350"/>
        <end position="370"/>
    </location>
</feature>
<keyword evidence="1" id="KW-0812">Transmembrane</keyword>
<organism evidence="3 4">
    <name type="scientific">Aphanothece hegewaldii CCALA 016</name>
    <dbReference type="NCBI Taxonomy" id="2107694"/>
    <lineage>
        <taxon>Bacteria</taxon>
        <taxon>Bacillati</taxon>
        <taxon>Cyanobacteriota</taxon>
        <taxon>Cyanophyceae</taxon>
        <taxon>Oscillatoriophycideae</taxon>
        <taxon>Chroococcales</taxon>
        <taxon>Aphanothecaceae</taxon>
        <taxon>Aphanothece</taxon>
    </lineage>
</organism>
<evidence type="ECO:0000313" key="4">
    <source>
        <dbReference type="Proteomes" id="UP000239001"/>
    </source>
</evidence>
<dbReference type="InterPro" id="IPR052722">
    <property type="entry name" value="PgpH_phosphodiesterase"/>
</dbReference>
<dbReference type="EMBL" id="PXOH01000001">
    <property type="protein sequence ID" value="PSF39423.1"/>
    <property type="molecule type" value="Genomic_DNA"/>
</dbReference>
<feature type="transmembrane region" description="Helical" evidence="1">
    <location>
        <begin position="30"/>
        <end position="48"/>
    </location>
</feature>
<dbReference type="AlphaFoldDB" id="A0A2T1M3K2"/>
<name>A0A2T1M3K2_9CHRO</name>
<accession>A0A2T1M3K2</accession>
<dbReference type="PROSITE" id="PS51831">
    <property type="entry name" value="HD"/>
    <property type="match status" value="1"/>
</dbReference>
<feature type="transmembrane region" description="Helical" evidence="1">
    <location>
        <begin position="508"/>
        <end position="525"/>
    </location>
</feature>
<dbReference type="InterPro" id="IPR011621">
    <property type="entry name" value="Metal-dep_PHydrolase_7TM_intra"/>
</dbReference>
<dbReference type="NCBIfam" id="TIGR00277">
    <property type="entry name" value="HDIG"/>
    <property type="match status" value="1"/>
</dbReference>
<dbReference type="Proteomes" id="UP000239001">
    <property type="component" value="Unassembled WGS sequence"/>
</dbReference>
<comment type="caution">
    <text evidence="3">The sequence shown here is derived from an EMBL/GenBank/DDBJ whole genome shotgun (WGS) entry which is preliminary data.</text>
</comment>
<reference evidence="3 4" key="2">
    <citation type="submission" date="2018-03" db="EMBL/GenBank/DDBJ databases">
        <authorList>
            <person name="Keele B.F."/>
        </authorList>
    </citation>
    <scope>NUCLEOTIDE SEQUENCE [LARGE SCALE GENOMIC DNA]</scope>
    <source>
        <strain evidence="3 4">CCALA 016</strain>
    </source>
</reference>
<keyword evidence="4" id="KW-1185">Reference proteome</keyword>
<feature type="transmembrane region" description="Helical" evidence="1">
    <location>
        <begin position="407"/>
        <end position="428"/>
    </location>
</feature>
<evidence type="ECO:0000313" key="3">
    <source>
        <dbReference type="EMBL" id="PSF39423.1"/>
    </source>
</evidence>
<dbReference type="PANTHER" id="PTHR36442:SF1">
    <property type="entry name" value="CYCLIC-DI-AMP PHOSPHODIESTERASE PGPH"/>
    <property type="match status" value="1"/>
</dbReference>
<evidence type="ECO:0000259" key="2">
    <source>
        <dbReference type="PROSITE" id="PS51831"/>
    </source>
</evidence>
<dbReference type="RefSeq" id="WP_106455045.1">
    <property type="nucleotide sequence ID" value="NZ_PXOH01000001.1"/>
</dbReference>
<dbReference type="SUPFAM" id="SSF109604">
    <property type="entry name" value="HD-domain/PDEase-like"/>
    <property type="match status" value="1"/>
</dbReference>
<dbReference type="Pfam" id="PF01966">
    <property type="entry name" value="HD"/>
    <property type="match status" value="1"/>
</dbReference>
<gene>
    <name evidence="3" type="ORF">C7H19_01140</name>
</gene>
<dbReference type="OrthoDB" id="9806952at2"/>
<dbReference type="InterPro" id="IPR006674">
    <property type="entry name" value="HD_domain"/>
</dbReference>
<dbReference type="InterPro" id="IPR011624">
    <property type="entry name" value="Metal-dep_PHydrolase_7TM_extra"/>
</dbReference>
<keyword evidence="1" id="KW-1133">Transmembrane helix</keyword>
<dbReference type="PANTHER" id="PTHR36442">
    <property type="entry name" value="CYCLIC-DI-AMP PHOSPHODIESTERASE PGPH"/>
    <property type="match status" value="1"/>
</dbReference>
<keyword evidence="1" id="KW-0472">Membrane</keyword>
<proteinExistence type="predicted"/>
<feature type="transmembrane region" description="Helical" evidence="1">
    <location>
        <begin position="440"/>
        <end position="459"/>
    </location>
</feature>
<dbReference type="InterPro" id="IPR003607">
    <property type="entry name" value="HD/PDEase_dom"/>
</dbReference>
<dbReference type="Gene3D" id="1.10.3210.10">
    <property type="entry name" value="Hypothetical protein af1432"/>
    <property type="match status" value="1"/>
</dbReference>
<dbReference type="InterPro" id="IPR006675">
    <property type="entry name" value="HDIG_dom"/>
</dbReference>
<dbReference type="CDD" id="cd00077">
    <property type="entry name" value="HDc"/>
    <property type="match status" value="1"/>
</dbReference>
<dbReference type="Pfam" id="PF07698">
    <property type="entry name" value="7TM-7TMR_HD"/>
    <property type="match status" value="1"/>
</dbReference>
<sequence length="779" mass="88182">MKVSSYFYVQPKNRPLSLSLPSLDQLKKPFVFLLILLCLTSVFGYRFYNLPQLSVNTISPYTITAPKDGAFEDTKTTEEKRQQARVGVTPILKRNEDLTLGIKFNLSQTIESIEQLRKITKNFPFISVNIISLESQYYLISCSPQEWQEITNQTTQFYNSSASWTFRQAIIELENYRKRTTDQEFQILIEKINRIRHQYQQAWQQIQTISPELLNEPSKLTLLQTNEQNWQDFKQKISATLERILMQGLLAGLPSDYLQQTITIHLKDSISPQYQNIAQELLFAILTEQYNLEEDKEATQQRAAQAVLAVKPEMVAIKQGELIVQAGEKITQKDFVLLDNFKLSRRGINWEGLGISSILVMSAISFLYFVEKRVHRPMRQRDQLLLSLLSISTPLLALANIPYTNLAAIGLLSSSFYGSAIAITQVLLISSLTHFVQNTISWPLIAGTIGGLVAAAWAGKLRSRDELALLGAGVGLAQGTAYLIIYLIASATAGTIWHTVLPHAITQGLAGLAWCIFAIGISPYLERFFDVVTPIRLVELANPNRPLLKRLVTEAPGTFQHTLFVACLAEAAARKLHCNVELIRTGTLYHDIGKMHDPKGFIENQMGGLNKHDVINDPWLSAEIIKKHVSEGLIMARKYGLPKVVRDFIPEHQGTLPISYFYQQALQQAKTTGGRFVDEKDFRYDGQIPQSRETGIVMLADSCEAALRSLKNATPEQAKDMINKIFAARWRENQLKDSGLRRDELTIIAEVFIQVWQQYNHQRIAYPKTVLDPQCAEKH</sequence>
<feature type="domain" description="HD" evidence="2">
    <location>
        <begin position="558"/>
        <end position="706"/>
    </location>
</feature>
<dbReference type="SMART" id="SM00471">
    <property type="entry name" value="HDc"/>
    <property type="match status" value="1"/>
</dbReference>
<evidence type="ECO:0000256" key="1">
    <source>
        <dbReference type="SAM" id="Phobius"/>
    </source>
</evidence>